<proteinExistence type="inferred from homology"/>
<dbReference type="Gene3D" id="3.100.10.10">
    <property type="match status" value="1"/>
</dbReference>
<accession>A0ABD2Q1S2</accession>
<keyword evidence="6" id="KW-1185">Reference proteome</keyword>
<dbReference type="GO" id="GO:0005840">
    <property type="term" value="C:ribosome"/>
    <property type="evidence" value="ECO:0007669"/>
    <property type="project" value="UniProtKB-KW"/>
</dbReference>
<dbReference type="FunFam" id="3.100.10.10:FF:000001">
    <property type="entry name" value="60S ribosomal protein L18"/>
    <property type="match status" value="1"/>
</dbReference>
<dbReference type="PANTHER" id="PTHR10934">
    <property type="entry name" value="60S RIBOSOMAL PROTEIN L18"/>
    <property type="match status" value="1"/>
</dbReference>
<dbReference type="InterPro" id="IPR021131">
    <property type="entry name" value="Ribosomal_uL15/eL18"/>
</dbReference>
<reference evidence="5 6" key="1">
    <citation type="submission" date="2024-11" db="EMBL/GenBank/DDBJ databases">
        <title>Adaptive evolution of stress response genes in parasites aligns with host niche diversity.</title>
        <authorList>
            <person name="Hahn C."/>
            <person name="Resl P."/>
        </authorList>
    </citation>
    <scope>NUCLEOTIDE SEQUENCE [LARGE SCALE GENOMIC DNA]</scope>
    <source>
        <strain evidence="5">EGGRZ-B1_66</strain>
        <tissue evidence="5">Body</tissue>
    </source>
</reference>
<dbReference type="SUPFAM" id="SSF52080">
    <property type="entry name" value="Ribosomal proteins L15p and L18e"/>
    <property type="match status" value="1"/>
</dbReference>
<dbReference type="Proteomes" id="UP001626550">
    <property type="component" value="Unassembled WGS sequence"/>
</dbReference>
<comment type="similarity">
    <text evidence="1">Belongs to the eukaryotic ribosomal protein eL18 family.</text>
</comment>
<feature type="domain" description="Large ribosomal subunit protein uL15/eL18" evidence="4">
    <location>
        <begin position="2"/>
        <end position="190"/>
    </location>
</feature>
<keyword evidence="2 5" id="KW-0689">Ribosomal protein</keyword>
<evidence type="ECO:0000256" key="1">
    <source>
        <dbReference type="ARBA" id="ARBA00006815"/>
    </source>
</evidence>
<evidence type="ECO:0000313" key="5">
    <source>
        <dbReference type="EMBL" id="KAL3313318.1"/>
    </source>
</evidence>
<dbReference type="GO" id="GO:1990904">
    <property type="term" value="C:ribonucleoprotein complex"/>
    <property type="evidence" value="ECO:0007669"/>
    <property type="project" value="UniProtKB-KW"/>
</dbReference>
<keyword evidence="3" id="KW-0687">Ribonucleoprotein</keyword>
<evidence type="ECO:0000256" key="3">
    <source>
        <dbReference type="ARBA" id="ARBA00023274"/>
    </source>
</evidence>
<evidence type="ECO:0000256" key="2">
    <source>
        <dbReference type="ARBA" id="ARBA00022980"/>
    </source>
</evidence>
<dbReference type="EMBL" id="JBJKFK010001352">
    <property type="protein sequence ID" value="KAL3313318.1"/>
    <property type="molecule type" value="Genomic_DNA"/>
</dbReference>
<gene>
    <name evidence="5" type="primary">RPL18</name>
    <name evidence="5" type="ORF">Ciccas_008080</name>
</gene>
<protein>
    <submittedName>
        <fullName evidence="5">60S ribosomal protein L18</fullName>
    </submittedName>
</protein>
<organism evidence="5 6">
    <name type="scientific">Cichlidogyrus casuarinus</name>
    <dbReference type="NCBI Taxonomy" id="1844966"/>
    <lineage>
        <taxon>Eukaryota</taxon>
        <taxon>Metazoa</taxon>
        <taxon>Spiralia</taxon>
        <taxon>Lophotrochozoa</taxon>
        <taxon>Platyhelminthes</taxon>
        <taxon>Monogenea</taxon>
        <taxon>Monopisthocotylea</taxon>
        <taxon>Dactylogyridea</taxon>
        <taxon>Ancyrocephalidae</taxon>
        <taxon>Cichlidogyrus</taxon>
    </lineage>
</organism>
<dbReference type="InterPro" id="IPR000039">
    <property type="entry name" value="Ribosomal_eL18"/>
</dbReference>
<evidence type="ECO:0000259" key="4">
    <source>
        <dbReference type="Pfam" id="PF17135"/>
    </source>
</evidence>
<sequence length="190" mass="21735">MGVDICHKHDRKSGRRGPVSEDVYLRLLVKAYRFLARRTKSKFNKVVLKRLYTTKINQPPISIARIVRNYKRINKDKADKTVVVVGTVTNDVRIRELPKMTICALHFTTGAKNRILKAGGRIMTFDELAIEHPIGKNTMLIQGRRTAREACKHFGRAPGVPHSNAKPYVRSKGRKFERARGRRSSRGFKV</sequence>
<dbReference type="AlphaFoldDB" id="A0ABD2Q1S2"/>
<name>A0ABD2Q1S2_9PLAT</name>
<dbReference type="PANTHER" id="PTHR10934:SF2">
    <property type="entry name" value="LARGE RIBOSOMAL SUBUNIT PROTEIN EL18"/>
    <property type="match status" value="1"/>
</dbReference>
<dbReference type="InterPro" id="IPR036227">
    <property type="entry name" value="Ribosomal_uL15/eL18_sf"/>
</dbReference>
<dbReference type="Pfam" id="PF17135">
    <property type="entry name" value="Ribosomal_L18"/>
    <property type="match status" value="1"/>
</dbReference>
<evidence type="ECO:0000313" key="6">
    <source>
        <dbReference type="Proteomes" id="UP001626550"/>
    </source>
</evidence>
<comment type="caution">
    <text evidence="5">The sequence shown here is derived from an EMBL/GenBank/DDBJ whole genome shotgun (WGS) entry which is preliminary data.</text>
</comment>